<dbReference type="InterPro" id="IPR005119">
    <property type="entry name" value="LysR_subst-bd"/>
</dbReference>
<evidence type="ECO:0000313" key="6">
    <source>
        <dbReference type="EMBL" id="KMW17143.1"/>
    </source>
</evidence>
<dbReference type="SUPFAM" id="SSF53850">
    <property type="entry name" value="Periplasmic binding protein-like II"/>
    <property type="match status" value="1"/>
</dbReference>
<dbReference type="GO" id="GO:0032993">
    <property type="term" value="C:protein-DNA complex"/>
    <property type="evidence" value="ECO:0007669"/>
    <property type="project" value="TreeGrafter"/>
</dbReference>
<dbReference type="Gene3D" id="1.10.10.10">
    <property type="entry name" value="Winged helix-like DNA-binding domain superfamily/Winged helix DNA-binding domain"/>
    <property type="match status" value="1"/>
</dbReference>
<dbReference type="AlphaFoldDB" id="A0A0J9BWE4"/>
<comment type="caution">
    <text evidence="6">The sequence shown here is derived from an EMBL/GenBank/DDBJ whole genome shotgun (WGS) entry which is preliminary data.</text>
</comment>
<dbReference type="GeneID" id="93162697"/>
<gene>
    <name evidence="6" type="ORF">HMPREF9470_03796</name>
</gene>
<dbReference type="Proteomes" id="UP000037392">
    <property type="component" value="Unassembled WGS sequence"/>
</dbReference>
<dbReference type="PATRIC" id="fig|742734.4.peg.4068"/>
<keyword evidence="4" id="KW-0804">Transcription</keyword>
<dbReference type="PROSITE" id="PS50931">
    <property type="entry name" value="HTH_LYSR"/>
    <property type="match status" value="1"/>
</dbReference>
<evidence type="ECO:0000256" key="2">
    <source>
        <dbReference type="ARBA" id="ARBA00023015"/>
    </source>
</evidence>
<dbReference type="Pfam" id="PF03466">
    <property type="entry name" value="LysR_substrate"/>
    <property type="match status" value="1"/>
</dbReference>
<name>A0A0J9BWE4_9FIRM</name>
<reference evidence="6 7" key="1">
    <citation type="submission" date="2011-04" db="EMBL/GenBank/DDBJ databases">
        <title>The Genome Sequence of Clostridium citroniae WAL-19142.</title>
        <authorList>
            <consortium name="The Broad Institute Genome Sequencing Platform"/>
            <person name="Earl A."/>
            <person name="Ward D."/>
            <person name="Feldgarden M."/>
            <person name="Gevers D."/>
            <person name="Warren Y.A."/>
            <person name="Tyrrell K.L."/>
            <person name="Citron D.M."/>
            <person name="Goldstein E.J."/>
            <person name="Daigneault M."/>
            <person name="Allen-Vercoe E."/>
            <person name="Young S.K."/>
            <person name="Zeng Q."/>
            <person name="Gargeya S."/>
            <person name="Fitzgerald M."/>
            <person name="Haas B."/>
            <person name="Abouelleil A."/>
            <person name="Alvarado L."/>
            <person name="Arachchi H.M."/>
            <person name="Berlin A."/>
            <person name="Brown A."/>
            <person name="Chapman S.B."/>
            <person name="Chen Z."/>
            <person name="Dunbar C."/>
            <person name="Freedman E."/>
            <person name="Gearin G."/>
            <person name="Gellesch M."/>
            <person name="Goldberg J."/>
            <person name="Griggs A."/>
            <person name="Gujja S."/>
            <person name="Heilman E.R."/>
            <person name="Heiman D."/>
            <person name="Howarth C."/>
            <person name="Larson L."/>
            <person name="Lui A."/>
            <person name="MacDonald P.J."/>
            <person name="Mehta T."/>
            <person name="Montmayeur A."/>
            <person name="Murphy C."/>
            <person name="Neiman D."/>
            <person name="Pearson M."/>
            <person name="Priest M."/>
            <person name="Roberts A."/>
            <person name="Saif S."/>
            <person name="Shea T."/>
            <person name="Shenoy N."/>
            <person name="Sisk P."/>
            <person name="Stolte C."/>
            <person name="Sykes S."/>
            <person name="White J."/>
            <person name="Yandava C."/>
            <person name="Wortman J."/>
            <person name="Nusbaum C."/>
            <person name="Birren B."/>
        </authorList>
    </citation>
    <scope>NUCLEOTIDE SEQUENCE [LARGE SCALE GENOMIC DNA]</scope>
    <source>
        <strain evidence="6 7">WAL-19142</strain>
    </source>
</reference>
<dbReference type="OrthoDB" id="119203at2"/>
<dbReference type="GO" id="GO:0003677">
    <property type="term" value="F:DNA binding"/>
    <property type="evidence" value="ECO:0007669"/>
    <property type="project" value="UniProtKB-KW"/>
</dbReference>
<dbReference type="FunFam" id="1.10.10.10:FF:000001">
    <property type="entry name" value="LysR family transcriptional regulator"/>
    <property type="match status" value="1"/>
</dbReference>
<dbReference type="PANTHER" id="PTHR30346">
    <property type="entry name" value="TRANSCRIPTIONAL DUAL REGULATOR HCAR-RELATED"/>
    <property type="match status" value="1"/>
</dbReference>
<dbReference type="InterPro" id="IPR036390">
    <property type="entry name" value="WH_DNA-bd_sf"/>
</dbReference>
<dbReference type="EMBL" id="ADLK01000028">
    <property type="protein sequence ID" value="KMW17143.1"/>
    <property type="molecule type" value="Genomic_DNA"/>
</dbReference>
<proteinExistence type="inferred from homology"/>
<dbReference type="Gene3D" id="3.40.190.290">
    <property type="match status" value="1"/>
</dbReference>
<protein>
    <recommendedName>
        <fullName evidence="5">HTH lysR-type domain-containing protein</fullName>
    </recommendedName>
</protein>
<dbReference type="PANTHER" id="PTHR30346:SF28">
    <property type="entry name" value="HTH-TYPE TRANSCRIPTIONAL REGULATOR CYNR"/>
    <property type="match status" value="1"/>
</dbReference>
<dbReference type="PRINTS" id="PR00039">
    <property type="entry name" value="HTHLYSR"/>
</dbReference>
<dbReference type="SUPFAM" id="SSF46785">
    <property type="entry name" value="Winged helix' DNA-binding domain"/>
    <property type="match status" value="1"/>
</dbReference>
<keyword evidence="3" id="KW-0238">DNA-binding</keyword>
<dbReference type="InterPro" id="IPR036388">
    <property type="entry name" value="WH-like_DNA-bd_sf"/>
</dbReference>
<evidence type="ECO:0000256" key="1">
    <source>
        <dbReference type="ARBA" id="ARBA00009437"/>
    </source>
</evidence>
<dbReference type="GO" id="GO:0003700">
    <property type="term" value="F:DNA-binding transcription factor activity"/>
    <property type="evidence" value="ECO:0007669"/>
    <property type="project" value="InterPro"/>
</dbReference>
<keyword evidence="2" id="KW-0805">Transcription regulation</keyword>
<comment type="similarity">
    <text evidence="1">Belongs to the LysR transcriptional regulatory family.</text>
</comment>
<feature type="domain" description="HTH lysR-type" evidence="5">
    <location>
        <begin position="1"/>
        <end position="58"/>
    </location>
</feature>
<evidence type="ECO:0000259" key="5">
    <source>
        <dbReference type="PROSITE" id="PS50931"/>
    </source>
</evidence>
<evidence type="ECO:0000313" key="7">
    <source>
        <dbReference type="Proteomes" id="UP000037392"/>
    </source>
</evidence>
<dbReference type="RefSeq" id="WP_007864585.1">
    <property type="nucleotide sequence ID" value="NZ_KQ235880.1"/>
</dbReference>
<dbReference type="Pfam" id="PF00126">
    <property type="entry name" value="HTH_1"/>
    <property type="match status" value="1"/>
</dbReference>
<evidence type="ECO:0000256" key="4">
    <source>
        <dbReference type="ARBA" id="ARBA00023163"/>
    </source>
</evidence>
<organism evidence="6 7">
    <name type="scientific">[Clostridium] citroniae WAL-19142</name>
    <dbReference type="NCBI Taxonomy" id="742734"/>
    <lineage>
        <taxon>Bacteria</taxon>
        <taxon>Bacillati</taxon>
        <taxon>Bacillota</taxon>
        <taxon>Clostridia</taxon>
        <taxon>Lachnospirales</taxon>
        <taxon>Lachnospiraceae</taxon>
        <taxon>Enterocloster</taxon>
    </lineage>
</organism>
<accession>A0A0J9BWE4</accession>
<sequence length="296" mass="33415">MELLQLRYFLTAAEYQHMTKAAEHLQIAQPALSQAIHRLEAELGIPLFERKSRSIELNEAGRLLQKRLIPLISALDRIPGELRAGQYRSSHTIHLKLLAASTLITNRIIAYRSLRPDVNFQLNQSDATTDYDLCVSAIRSDVKSDEYSDYMVMLEEDLYLAVPTHSPYGDKDSICLADTNNAGYICLAGSRPIRQICNSYFSEASFTPKIIFESDTTESVRNLIAAGLGIGFWPQYSWGPLSAEWGPLAPQSPVKLLPIKDQVCRRQIILMCSPHGKENPIVRDFCDFLIQNSKWL</sequence>
<evidence type="ECO:0000256" key="3">
    <source>
        <dbReference type="ARBA" id="ARBA00023125"/>
    </source>
</evidence>
<dbReference type="InterPro" id="IPR000847">
    <property type="entry name" value="LysR_HTH_N"/>
</dbReference>